<name>A0AAF1D256_9BBAC</name>
<keyword evidence="1" id="KW-0812">Transmembrane</keyword>
<dbReference type="EMBL" id="MH923363">
    <property type="protein sequence ID" value="QBQ01572.1"/>
    <property type="molecule type" value="Genomic_DNA"/>
</dbReference>
<gene>
    <name evidence="2" type="ORF">HycuGV_00019</name>
</gene>
<evidence type="ECO:0000313" key="3">
    <source>
        <dbReference type="Proteomes" id="UP000831479"/>
    </source>
</evidence>
<keyword evidence="3" id="KW-1185">Reference proteome</keyword>
<accession>A0AAF1D256</accession>
<protein>
    <submittedName>
        <fullName evidence="2">Uncharacterized protein</fullName>
    </submittedName>
</protein>
<proteinExistence type="predicted"/>
<evidence type="ECO:0000313" key="2">
    <source>
        <dbReference type="EMBL" id="QBQ01572.1"/>
    </source>
</evidence>
<organism evidence="2 3">
    <name type="scientific">Hyphantria cunea granulovirus</name>
    <dbReference type="NCBI Taxonomy" id="307448"/>
    <lineage>
        <taxon>Viruses</taxon>
        <taxon>Viruses incertae sedis</taxon>
        <taxon>Naldaviricetes</taxon>
        <taxon>Lefavirales</taxon>
        <taxon>Baculoviridae</taxon>
        <taxon>Betabaculovirus</taxon>
        <taxon>Betabaculovirus hycuneae</taxon>
    </lineage>
</organism>
<sequence length="53" mass="6183">MLSLDMLSNLITRSNKYLNRFVILNTYLNFAKPLITQFTCAILITLFVLIIFI</sequence>
<evidence type="ECO:0000256" key="1">
    <source>
        <dbReference type="SAM" id="Phobius"/>
    </source>
</evidence>
<keyword evidence="1" id="KW-1133">Transmembrane helix</keyword>
<feature type="transmembrane region" description="Helical" evidence="1">
    <location>
        <begin position="34"/>
        <end position="52"/>
    </location>
</feature>
<reference evidence="2" key="1">
    <citation type="journal article" date="2019" name="Genomics">
        <title>Genome sequence analysis and organization of the Hyphantria cunea granulovirus (HycuGV-Hc1) from Turkey.</title>
        <authorList>
            <person name="Gencer D."/>
            <person name="Bayramoglu Z."/>
            <person name="Nalcacioglu R."/>
            <person name="Demirbag Z."/>
            <person name="Demir I."/>
        </authorList>
    </citation>
    <scope>NUCLEOTIDE SEQUENCE</scope>
    <source>
        <strain evidence="2">Hc1</strain>
    </source>
</reference>
<dbReference type="Proteomes" id="UP000831479">
    <property type="component" value="Segment"/>
</dbReference>
<keyword evidence="1" id="KW-0472">Membrane</keyword>